<feature type="compositionally biased region" description="Low complexity" evidence="1">
    <location>
        <begin position="213"/>
        <end position="229"/>
    </location>
</feature>
<organism evidence="2 3">
    <name type="scientific">Endocarpon pusillum (strain Z07020 / HMAS-L-300199)</name>
    <name type="common">Lichen-forming fungus</name>
    <dbReference type="NCBI Taxonomy" id="1263415"/>
    <lineage>
        <taxon>Eukaryota</taxon>
        <taxon>Fungi</taxon>
        <taxon>Dikarya</taxon>
        <taxon>Ascomycota</taxon>
        <taxon>Pezizomycotina</taxon>
        <taxon>Eurotiomycetes</taxon>
        <taxon>Chaetothyriomycetidae</taxon>
        <taxon>Verrucariales</taxon>
        <taxon>Verrucariaceae</taxon>
        <taxon>Endocarpon</taxon>
    </lineage>
</organism>
<dbReference type="AlphaFoldDB" id="U1GE29"/>
<feature type="region of interest" description="Disordered" evidence="1">
    <location>
        <begin position="213"/>
        <end position="236"/>
    </location>
</feature>
<dbReference type="OrthoDB" id="10394283at2759"/>
<dbReference type="EMBL" id="KE721364">
    <property type="protein sequence ID" value="ERF69976.1"/>
    <property type="molecule type" value="Genomic_DNA"/>
</dbReference>
<feature type="region of interest" description="Disordered" evidence="1">
    <location>
        <begin position="406"/>
        <end position="426"/>
    </location>
</feature>
<gene>
    <name evidence="2" type="ORF">EPUS_03528</name>
</gene>
<dbReference type="HOGENOM" id="CLU_497849_0_0_1"/>
<keyword evidence="3" id="KW-1185">Reference proteome</keyword>
<protein>
    <submittedName>
        <fullName evidence="2">Uncharacterized protein</fullName>
    </submittedName>
</protein>
<evidence type="ECO:0000313" key="3">
    <source>
        <dbReference type="Proteomes" id="UP000019373"/>
    </source>
</evidence>
<dbReference type="RefSeq" id="XP_007804310.1">
    <property type="nucleotide sequence ID" value="XM_007806119.1"/>
</dbReference>
<feature type="compositionally biased region" description="Polar residues" evidence="1">
    <location>
        <begin position="465"/>
        <end position="475"/>
    </location>
</feature>
<accession>U1GE29</accession>
<proteinExistence type="predicted"/>
<name>U1GE29_ENDPU</name>
<feature type="compositionally biased region" description="Polar residues" evidence="1">
    <location>
        <begin position="416"/>
        <end position="426"/>
    </location>
</feature>
<sequence>MSPALAPATCTRRHRQKYPANPQACPMHQWKSHLNCLRKNPLSAGHFDGYIIVNGSWSLERTCAVIVPDGMCKEISSSRALRQSKSTKGALNGVYSISTWLTLMWTILALLCTADIVSIARAAATDDFTVAAMPPALTARMESDGVLSKGSTTIQGLRRLADSSEKTTPTTAVSYTFSLEVTSSAALGSRSMLQPQPDTSYILSSMSLYSSSLETASSTPPTPETYPSSRDSKTSPAAVLELDVDTSPASTVTQPAVESRFEQVTGLPVIHKTVTVTVTVSPCTNRTVFNITALYQSATFDTSVLNTHDRSSPTTGITYTSLSSSRMILSPHPFSGTLAPASSSNLTFMPPSTTTLTVTMSTDPSRFSKLHLTSLNGYSMAPVLGTTLSTQLPIAITRPSYSNLIPEAEEGPSYPDSLTSTDHESAQTNVIPVKKLAPHSPSSILVHASENPSSSNATAPKEQALTGTTPTSTAEDVQRRSLPGLFGAPPANPAPTLNSPIQNVIVTVKNTAAATGAWLSGAMWRFFEETGNRRGLAEADLRVGARA</sequence>
<feature type="region of interest" description="Disordered" evidence="1">
    <location>
        <begin position="444"/>
        <end position="477"/>
    </location>
</feature>
<evidence type="ECO:0000256" key="1">
    <source>
        <dbReference type="SAM" id="MobiDB-lite"/>
    </source>
</evidence>
<dbReference type="Proteomes" id="UP000019373">
    <property type="component" value="Unassembled WGS sequence"/>
</dbReference>
<dbReference type="GeneID" id="19238568"/>
<reference evidence="3" key="1">
    <citation type="journal article" date="2014" name="BMC Genomics">
        <title>Genome characteristics reveal the impact of lichenization on lichen-forming fungus Endocarpon pusillum Hedwig (Verrucariales, Ascomycota).</title>
        <authorList>
            <person name="Wang Y.-Y."/>
            <person name="Liu B."/>
            <person name="Zhang X.-Y."/>
            <person name="Zhou Q.-M."/>
            <person name="Zhang T."/>
            <person name="Li H."/>
            <person name="Yu Y.-F."/>
            <person name="Zhang X.-L."/>
            <person name="Hao X.-Y."/>
            <person name="Wang M."/>
            <person name="Wang L."/>
            <person name="Wei J.-C."/>
        </authorList>
    </citation>
    <scope>NUCLEOTIDE SEQUENCE [LARGE SCALE GENOMIC DNA]</scope>
    <source>
        <strain evidence="3">Z07020 / HMAS-L-300199</strain>
    </source>
</reference>
<evidence type="ECO:0000313" key="2">
    <source>
        <dbReference type="EMBL" id="ERF69976.1"/>
    </source>
</evidence>